<proteinExistence type="predicted"/>
<feature type="signal peptide" evidence="1">
    <location>
        <begin position="1"/>
        <end position="19"/>
    </location>
</feature>
<evidence type="ECO:0000313" key="2">
    <source>
        <dbReference type="Proteomes" id="UP000036681"/>
    </source>
</evidence>
<dbReference type="Proteomes" id="UP000036681">
    <property type="component" value="Unplaced"/>
</dbReference>
<evidence type="ECO:0000256" key="1">
    <source>
        <dbReference type="SAM" id="SignalP"/>
    </source>
</evidence>
<protein>
    <submittedName>
        <fullName evidence="3">Uncharacterized protein</fullName>
    </submittedName>
</protein>
<dbReference type="WBParaSite" id="ALUE_0000098801-mRNA-1">
    <property type="protein sequence ID" value="ALUE_0000098801-mRNA-1"/>
    <property type="gene ID" value="ALUE_0000098801"/>
</dbReference>
<feature type="chain" id="PRO_5005656169" evidence="1">
    <location>
        <begin position="20"/>
        <end position="75"/>
    </location>
</feature>
<organism evidence="2 3">
    <name type="scientific">Ascaris lumbricoides</name>
    <name type="common">Giant roundworm</name>
    <dbReference type="NCBI Taxonomy" id="6252"/>
    <lineage>
        <taxon>Eukaryota</taxon>
        <taxon>Metazoa</taxon>
        <taxon>Ecdysozoa</taxon>
        <taxon>Nematoda</taxon>
        <taxon>Chromadorea</taxon>
        <taxon>Rhabditida</taxon>
        <taxon>Spirurina</taxon>
        <taxon>Ascaridomorpha</taxon>
        <taxon>Ascaridoidea</taxon>
        <taxon>Ascarididae</taxon>
        <taxon>Ascaris</taxon>
    </lineage>
</organism>
<keyword evidence="2" id="KW-1185">Reference proteome</keyword>
<keyword evidence="1" id="KW-0732">Signal</keyword>
<accession>A0A0M3HHJ3</accession>
<evidence type="ECO:0000313" key="3">
    <source>
        <dbReference type="WBParaSite" id="ALUE_0000098801-mRNA-1"/>
    </source>
</evidence>
<reference evidence="3" key="1">
    <citation type="submission" date="2017-02" db="UniProtKB">
        <authorList>
            <consortium name="WormBaseParasite"/>
        </authorList>
    </citation>
    <scope>IDENTIFICATION</scope>
</reference>
<dbReference type="AlphaFoldDB" id="A0A0M3HHJ3"/>
<name>A0A0M3HHJ3_ASCLU</name>
<sequence length="75" mass="7604">MWSLKIILVSVVFISIANGQYGSGISSAIGGIRGGPISPYGTGYGGSEALFYGYGMPNPYGTGIGSLYGISCSTI</sequence>